<evidence type="ECO:0000313" key="13">
    <source>
        <dbReference type="Proteomes" id="UP000298416"/>
    </source>
</evidence>
<keyword evidence="5" id="KW-0677">Repeat</keyword>
<evidence type="ECO:0000259" key="11">
    <source>
        <dbReference type="PROSITE" id="PS50102"/>
    </source>
</evidence>
<evidence type="ECO:0000256" key="8">
    <source>
        <dbReference type="ARBA" id="ARBA00054110"/>
    </source>
</evidence>
<evidence type="ECO:0000256" key="7">
    <source>
        <dbReference type="ARBA" id="ARBA00023242"/>
    </source>
</evidence>
<comment type="caution">
    <text evidence="12">The sequence shown here is derived from an EMBL/GenBank/DDBJ whole genome shotgun (WGS) entry which is preliminary data.</text>
</comment>
<dbReference type="GO" id="GO:0005634">
    <property type="term" value="C:nucleus"/>
    <property type="evidence" value="ECO:0007669"/>
    <property type="project" value="UniProtKB-SubCell"/>
</dbReference>
<dbReference type="EMBL" id="PNBA02000006">
    <property type="protein sequence ID" value="KAG6421882.1"/>
    <property type="molecule type" value="Genomic_DNA"/>
</dbReference>
<reference evidence="12" key="2">
    <citation type="submission" date="2020-08" db="EMBL/GenBank/DDBJ databases">
        <title>Plant Genome Project.</title>
        <authorList>
            <person name="Zhang R.-G."/>
        </authorList>
    </citation>
    <scope>NUCLEOTIDE SEQUENCE</scope>
    <source>
        <strain evidence="12">Huo1</strain>
        <tissue evidence="12">Leaf</tissue>
    </source>
</reference>
<name>A0A8X8Y0C0_SALSN</name>
<comment type="function">
    <text evidence="8">Binds the poly(A) tail of mRNA. Appears to be an important mediator of the multiple roles of the poly(A) tail in mRNA biogenesis, stability and translation.</text>
</comment>
<proteinExistence type="inferred from homology"/>
<comment type="subcellular location">
    <subcellularLocation>
        <location evidence="2">Cytoplasm</location>
    </subcellularLocation>
    <subcellularLocation>
        <location evidence="1">Nucleus</location>
    </subcellularLocation>
</comment>
<evidence type="ECO:0000256" key="10">
    <source>
        <dbReference type="SAM" id="MobiDB-lite"/>
    </source>
</evidence>
<dbReference type="InterPro" id="IPR000504">
    <property type="entry name" value="RRM_dom"/>
</dbReference>
<dbReference type="Proteomes" id="UP000298416">
    <property type="component" value="Unassembled WGS sequence"/>
</dbReference>
<dbReference type="InterPro" id="IPR035979">
    <property type="entry name" value="RBD_domain_sf"/>
</dbReference>
<comment type="similarity">
    <text evidence="3">Belongs to the polyadenylate-binding protein type-1 family.</text>
</comment>
<evidence type="ECO:0000256" key="9">
    <source>
        <dbReference type="PROSITE-ProRule" id="PRU00176"/>
    </source>
</evidence>
<keyword evidence="6 9" id="KW-0694">RNA-binding</keyword>
<evidence type="ECO:0000256" key="3">
    <source>
        <dbReference type="ARBA" id="ARBA00008557"/>
    </source>
</evidence>
<feature type="domain" description="RRM" evidence="11">
    <location>
        <begin position="285"/>
        <end position="362"/>
    </location>
</feature>
<evidence type="ECO:0000256" key="4">
    <source>
        <dbReference type="ARBA" id="ARBA00022490"/>
    </source>
</evidence>
<evidence type="ECO:0000256" key="1">
    <source>
        <dbReference type="ARBA" id="ARBA00004123"/>
    </source>
</evidence>
<keyword evidence="4" id="KW-0963">Cytoplasm</keyword>
<gene>
    <name evidence="12" type="ORF">SASPL_118441</name>
</gene>
<organism evidence="12">
    <name type="scientific">Salvia splendens</name>
    <name type="common">Scarlet sage</name>
    <dbReference type="NCBI Taxonomy" id="180675"/>
    <lineage>
        <taxon>Eukaryota</taxon>
        <taxon>Viridiplantae</taxon>
        <taxon>Streptophyta</taxon>
        <taxon>Embryophyta</taxon>
        <taxon>Tracheophyta</taxon>
        <taxon>Spermatophyta</taxon>
        <taxon>Magnoliopsida</taxon>
        <taxon>eudicotyledons</taxon>
        <taxon>Gunneridae</taxon>
        <taxon>Pentapetalae</taxon>
        <taxon>asterids</taxon>
        <taxon>lamiids</taxon>
        <taxon>Lamiales</taxon>
        <taxon>Lamiaceae</taxon>
        <taxon>Nepetoideae</taxon>
        <taxon>Mentheae</taxon>
        <taxon>Salviinae</taxon>
        <taxon>Salvia</taxon>
        <taxon>Salvia subgen. Calosphace</taxon>
        <taxon>core Calosphace</taxon>
    </lineage>
</organism>
<dbReference type="GO" id="GO:0005737">
    <property type="term" value="C:cytoplasm"/>
    <property type="evidence" value="ECO:0007669"/>
    <property type="project" value="UniProtKB-SubCell"/>
</dbReference>
<protein>
    <recommendedName>
        <fullName evidence="11">RRM domain-containing protein</fullName>
    </recommendedName>
</protein>
<sequence>MAAQLGNAAVGASLYVIGFDVNVTGSQLYGLFSSIGEVVSVEDCLELNFGLPIRYAYVHYKNPQCAHKALEELKSTSINGKPIKVMLFHQKPSASRSGAGIIHTKDLENEIDHKAMPEKCFSFENTESCSQDASGQLMGYGSDEESIPKGVEENHIMPPEGKQVSMVSSISKKNIELLEEKADFTNVFVKNFCTSTTEDDLKNRFGEFGLIKSAVVMKNNDGISKCFGFVNFENAEDAARAVKSLNGQTFGKTKWYVGRYQNKHQRQLELKHHLEFVKNAFDNGSNLYVKNLDCSIDDEKLKELFSEFGSVMSCKVLRDEKGNSRNIGYVAFSSVKEASDALSGMNGKVLVDKPLCIAIAQRKEDRRAPLQNLGKENGHKAPSETFSSGGDSHSCIITKEDASAHSIDYGSVQVFGEVTGQEAIGEHDSIIEKLSNVTMKLNGLVGELNGIVRELNGLLLNGKQVHMESSLTKQMELLVDKANSTIVFVKNFGQSTTEEDLKKTFGKLGSVTDAGVMRNEDGASKSFGFVKFKNAQDAARAVQSLNGQRFDEKKWNSGTAQTGDSVDKQYNLYVKNLNDGISDEKKLKELFSSFGLVTSCKVNRNREGISKGSGFVAFSSPEEAFKAQCEMNGKIIFGKPLKVALAQRKTDRTAQLQNLDEETDHKALPKTFLYSGRSMGFGSVHPGEESLREGTEEHNDMLLNGKQVRMGSSHDGKERRLPMDKPYFTNVIIKNFCKSTTEDDLKKIFSDFGVVTRTIIMRNKEQTSNCIGYVDFENADDAARAVESLNGHIFNKKTWYVGIAQRRFQGELRLNHQFDSCVNEDYDRGSNLCVENLDNSIADGKLSEVFSPFRSLKSREVMQDQNKICEERGPFALSSPEKASESLSEKNRKQIYSKTFHAACVQRKEDRGAWLQGRPGYRCKELLVPGVLQARPLMHSMSIPLIQNHQKDSHPRSRHAPMQKGLLPAVATKHQMLRRGNNHHFHRENMFSIWYDMGRSPVCDTVISQSKPLGAWPSSIANMFGEIFYMHTEKMPAANMTSENACRDWWCGYSAVGGEGEGLYELIGGCH</sequence>
<dbReference type="PROSITE" id="PS50102">
    <property type="entry name" value="RRM"/>
    <property type="match status" value="6"/>
</dbReference>
<feature type="domain" description="RRM" evidence="11">
    <location>
        <begin position="185"/>
        <end position="275"/>
    </location>
</feature>
<dbReference type="AlphaFoldDB" id="A0A8X8Y0C0"/>
<dbReference type="InterPro" id="IPR003954">
    <property type="entry name" value="RRM_euk-type"/>
</dbReference>
<evidence type="ECO:0000256" key="2">
    <source>
        <dbReference type="ARBA" id="ARBA00004496"/>
    </source>
</evidence>
<accession>A0A8X8Y0C0</accession>
<dbReference type="Pfam" id="PF00076">
    <property type="entry name" value="RRM_1"/>
    <property type="match status" value="6"/>
</dbReference>
<feature type="domain" description="RRM" evidence="11">
    <location>
        <begin position="729"/>
        <end position="806"/>
    </location>
</feature>
<dbReference type="SUPFAM" id="SSF54928">
    <property type="entry name" value="RNA-binding domain, RBD"/>
    <property type="match status" value="6"/>
</dbReference>
<keyword evidence="7" id="KW-0539">Nucleus</keyword>
<reference evidence="12" key="1">
    <citation type="submission" date="2018-01" db="EMBL/GenBank/DDBJ databases">
        <authorList>
            <person name="Mao J.F."/>
        </authorList>
    </citation>
    <scope>NUCLEOTIDE SEQUENCE</scope>
    <source>
        <strain evidence="12">Huo1</strain>
        <tissue evidence="12">Leaf</tissue>
    </source>
</reference>
<dbReference type="FunFam" id="3.30.70.330:FF:000651">
    <property type="entry name" value="Poly(A) binding protein cytoplasmic 1 like"/>
    <property type="match status" value="2"/>
</dbReference>
<feature type="region of interest" description="Disordered" evidence="10">
    <location>
        <begin position="371"/>
        <end position="391"/>
    </location>
</feature>
<dbReference type="SMART" id="SM00360">
    <property type="entry name" value="RRM"/>
    <property type="match status" value="6"/>
</dbReference>
<feature type="domain" description="RRM" evidence="11">
    <location>
        <begin position="12"/>
        <end position="90"/>
    </location>
</feature>
<dbReference type="Gene3D" id="3.30.70.330">
    <property type="match status" value="7"/>
</dbReference>
<dbReference type="InterPro" id="IPR012677">
    <property type="entry name" value="Nucleotide-bd_a/b_plait_sf"/>
</dbReference>
<feature type="domain" description="RRM" evidence="11">
    <location>
        <begin position="570"/>
        <end position="648"/>
    </location>
</feature>
<evidence type="ECO:0000256" key="5">
    <source>
        <dbReference type="ARBA" id="ARBA00022737"/>
    </source>
</evidence>
<keyword evidence="13" id="KW-1185">Reference proteome</keyword>
<dbReference type="GO" id="GO:0003723">
    <property type="term" value="F:RNA binding"/>
    <property type="evidence" value="ECO:0007669"/>
    <property type="project" value="UniProtKB-UniRule"/>
</dbReference>
<dbReference type="PANTHER" id="PTHR24012">
    <property type="entry name" value="RNA BINDING PROTEIN"/>
    <property type="match status" value="1"/>
</dbReference>
<dbReference type="SMART" id="SM00361">
    <property type="entry name" value="RRM_1"/>
    <property type="match status" value="5"/>
</dbReference>
<evidence type="ECO:0000256" key="6">
    <source>
        <dbReference type="ARBA" id="ARBA00022884"/>
    </source>
</evidence>
<evidence type="ECO:0000313" key="12">
    <source>
        <dbReference type="EMBL" id="KAG6421882.1"/>
    </source>
</evidence>
<feature type="domain" description="RRM" evidence="11">
    <location>
        <begin position="485"/>
        <end position="562"/>
    </location>
</feature>